<dbReference type="EMBL" id="JASDAP010000023">
    <property type="protein sequence ID" value="KAK1882395.1"/>
    <property type="molecule type" value="Genomic_DNA"/>
</dbReference>
<comment type="caution">
    <text evidence="1">The sequence shown here is derived from an EMBL/GenBank/DDBJ whole genome shotgun (WGS) entry which is preliminary data.</text>
</comment>
<evidence type="ECO:0000313" key="2">
    <source>
        <dbReference type="Proteomes" id="UP001228049"/>
    </source>
</evidence>
<name>A0AAD9F1M9_DISEL</name>
<proteinExistence type="predicted"/>
<organism evidence="1 2">
    <name type="scientific">Dissostichus eleginoides</name>
    <name type="common">Patagonian toothfish</name>
    <name type="synonym">Dissostichus amissus</name>
    <dbReference type="NCBI Taxonomy" id="100907"/>
    <lineage>
        <taxon>Eukaryota</taxon>
        <taxon>Metazoa</taxon>
        <taxon>Chordata</taxon>
        <taxon>Craniata</taxon>
        <taxon>Vertebrata</taxon>
        <taxon>Euteleostomi</taxon>
        <taxon>Actinopterygii</taxon>
        <taxon>Neopterygii</taxon>
        <taxon>Teleostei</taxon>
        <taxon>Neoteleostei</taxon>
        <taxon>Acanthomorphata</taxon>
        <taxon>Eupercaria</taxon>
        <taxon>Perciformes</taxon>
        <taxon>Notothenioidei</taxon>
        <taxon>Nototheniidae</taxon>
        <taxon>Dissostichus</taxon>
    </lineage>
</organism>
<evidence type="ECO:0000313" key="1">
    <source>
        <dbReference type="EMBL" id="KAK1882395.1"/>
    </source>
</evidence>
<reference evidence="1" key="1">
    <citation type="submission" date="2023-04" db="EMBL/GenBank/DDBJ databases">
        <title>Chromosome-level genome of Chaenocephalus aceratus.</title>
        <authorList>
            <person name="Park H."/>
        </authorList>
    </citation>
    <scope>NUCLEOTIDE SEQUENCE</scope>
    <source>
        <strain evidence="1">DE</strain>
        <tissue evidence="1">Muscle</tissue>
    </source>
</reference>
<dbReference type="AlphaFoldDB" id="A0AAD9F1M9"/>
<protein>
    <submittedName>
        <fullName evidence="1">tRNA modification GTPase MnmE</fullName>
    </submittedName>
</protein>
<keyword evidence="2" id="KW-1185">Reference proteome</keyword>
<accession>A0AAD9F1M9</accession>
<gene>
    <name evidence="1" type="ORF">KUDE01_023178</name>
</gene>
<dbReference type="Proteomes" id="UP001228049">
    <property type="component" value="Unassembled WGS sequence"/>
</dbReference>
<sequence length="137" mass="14784">MTHAKVQRDLLSCPLCTADPTQIIQAGTCPCQVDVGVPKHFTSGPDLPSTVSVDMCDVFLVCQTPLSLLQAGLSMSVVLTRSFTVAVINVHAAHLLFFNSRGPSLDQGLEVEGHSGPVWEEHHLKRISKRKRSGANP</sequence>